<name>A0A654G429_ARATH</name>
<accession>A0A654G429</accession>
<sequence>MRIDYLCDCKTELKSRNCLGGNGGGGHQSPNKFKIKN</sequence>
<evidence type="ECO:0000313" key="3">
    <source>
        <dbReference type="EMBL" id="VYS67839.1"/>
    </source>
</evidence>
<evidence type="ECO:0000313" key="5">
    <source>
        <dbReference type="Proteomes" id="UP000434276"/>
    </source>
</evidence>
<evidence type="ECO:0000313" key="2">
    <source>
        <dbReference type="EMBL" id="CAA0404666.1"/>
    </source>
</evidence>
<dbReference type="EMBL" id="CACSHJ010000096">
    <property type="protein sequence ID" value="CAA0404666.1"/>
    <property type="molecule type" value="Genomic_DNA"/>
</dbReference>
<dbReference type="Araport" id="AT5G24879"/>
<dbReference type="RefSeq" id="NP_001119274.1">
    <property type="nucleotide sequence ID" value="NM_001125802.1"/>
</dbReference>
<reference evidence="3 4" key="1">
    <citation type="submission" date="2019-11" db="EMBL/GenBank/DDBJ databases">
        <authorList>
            <person name="Jiao W.-B."/>
            <person name="Schneeberger K."/>
        </authorList>
    </citation>
    <scope>NUCLEOTIDE SEQUENCE [LARGE SCALE GENOMIC DNA]</scope>
    <source>
        <strain evidence="4">cv. An-1</strain>
        <strain evidence="5">cv. C24</strain>
    </source>
</reference>
<dbReference type="AlphaFoldDB" id="A0A654G429"/>
<dbReference type="Proteomes" id="UP000426265">
    <property type="component" value="Unassembled WGS sequence"/>
</dbReference>
<evidence type="ECO:0000313" key="1">
    <source>
        <dbReference type="Araport" id="AT5G24879"/>
    </source>
</evidence>
<gene>
    <name evidence="1" type="ordered locus">At5g24879</name>
    <name evidence="3" type="ORF">AN1_LOCUS23235</name>
    <name evidence="2" type="ORF">C24_LOCUS23121</name>
</gene>
<dbReference type="ExpressionAtlas" id="A0A654G429">
    <property type="expression patterns" value="baseline and differential"/>
</dbReference>
<dbReference type="Proteomes" id="UP000434276">
    <property type="component" value="Unassembled WGS sequence"/>
</dbReference>
<dbReference type="GeneID" id="6240925"/>
<protein>
    <submittedName>
        <fullName evidence="3">Uncharacterized protein</fullName>
    </submittedName>
</protein>
<proteinExistence type="predicted"/>
<dbReference type="EMBL" id="CACRSJ010000110">
    <property type="protein sequence ID" value="VYS67839.1"/>
    <property type="molecule type" value="Genomic_DNA"/>
</dbReference>
<dbReference type="KEGG" id="ath:AT5G24879"/>
<organism evidence="3 4">
    <name type="scientific">Arabidopsis thaliana</name>
    <name type="common">Mouse-ear cress</name>
    <dbReference type="NCBI Taxonomy" id="3702"/>
    <lineage>
        <taxon>Eukaryota</taxon>
        <taxon>Viridiplantae</taxon>
        <taxon>Streptophyta</taxon>
        <taxon>Embryophyta</taxon>
        <taxon>Tracheophyta</taxon>
        <taxon>Spermatophyta</taxon>
        <taxon>Magnoliopsida</taxon>
        <taxon>eudicotyledons</taxon>
        <taxon>Gunneridae</taxon>
        <taxon>Pentapetalae</taxon>
        <taxon>rosids</taxon>
        <taxon>malvids</taxon>
        <taxon>Brassicales</taxon>
        <taxon>Brassicaceae</taxon>
        <taxon>Camelineae</taxon>
        <taxon>Arabidopsis</taxon>
    </lineage>
</organism>
<evidence type="ECO:0000313" key="4">
    <source>
        <dbReference type="Proteomes" id="UP000426265"/>
    </source>
</evidence>